<dbReference type="Proteomes" id="UP000094224">
    <property type="component" value="Unassembled WGS sequence"/>
</dbReference>
<evidence type="ECO:0000313" key="3">
    <source>
        <dbReference type="Proteomes" id="UP000094224"/>
    </source>
</evidence>
<comment type="caution">
    <text evidence="2">The sequence shown here is derived from an EMBL/GenBank/DDBJ whole genome shotgun (WGS) entry which is preliminary data.</text>
</comment>
<protein>
    <recommendedName>
        <fullName evidence="4">DUF2599 domain-containing protein</fullName>
    </recommendedName>
</protein>
<keyword evidence="3" id="KW-1185">Reference proteome</keyword>
<dbReference type="RefSeq" id="WP_069400703.1">
    <property type="nucleotide sequence ID" value="NZ_JACKTB010000090.1"/>
</dbReference>
<dbReference type="EMBL" id="MIHC01000020">
    <property type="protein sequence ID" value="ODR05881.1"/>
    <property type="molecule type" value="Genomic_DNA"/>
</dbReference>
<dbReference type="Pfam" id="PF10783">
    <property type="entry name" value="DUF2599"/>
    <property type="match status" value="1"/>
</dbReference>
<feature type="chain" id="PRO_5043144329" description="DUF2599 domain-containing protein" evidence="1">
    <location>
        <begin position="25"/>
        <end position="157"/>
    </location>
</feature>
<proteinExistence type="predicted"/>
<organism evidence="2 3">
    <name type="scientific">Mycobacterium sherrisii</name>
    <dbReference type="NCBI Taxonomy" id="243061"/>
    <lineage>
        <taxon>Bacteria</taxon>
        <taxon>Bacillati</taxon>
        <taxon>Actinomycetota</taxon>
        <taxon>Actinomycetes</taxon>
        <taxon>Mycobacteriales</taxon>
        <taxon>Mycobacteriaceae</taxon>
        <taxon>Mycobacterium</taxon>
        <taxon>Mycobacterium simiae complex</taxon>
    </lineage>
</organism>
<sequence>MKILMAVPAAVVLLGAAPAAGSLAGVASAEPGAIGPADSGPESGPPFVDHTAWVSEWSQWGDRPTLRVFPTPSGRLASGHPGTAAAGAWSEAWSEVVAMTPDADTAGMRAQFSCHWQFAETAEPGKTSWNLEPWRPVVDDAEMVASGCNPGGPEDLR</sequence>
<dbReference type="OrthoDB" id="4412570at2"/>
<name>A0A1E3SUQ9_9MYCO</name>
<feature type="signal peptide" evidence="1">
    <location>
        <begin position="1"/>
        <end position="24"/>
    </location>
</feature>
<evidence type="ECO:0008006" key="4">
    <source>
        <dbReference type="Google" id="ProtNLM"/>
    </source>
</evidence>
<gene>
    <name evidence="2" type="ORF">BHQ21_13035</name>
</gene>
<dbReference type="STRING" id="243061.AWC25_06440"/>
<keyword evidence="1" id="KW-0732">Signal</keyword>
<dbReference type="InterPro" id="IPR019719">
    <property type="entry name" value="DUF2599"/>
</dbReference>
<accession>A0A1E3SUQ9</accession>
<evidence type="ECO:0000256" key="1">
    <source>
        <dbReference type="SAM" id="SignalP"/>
    </source>
</evidence>
<evidence type="ECO:0000313" key="2">
    <source>
        <dbReference type="EMBL" id="ODR05881.1"/>
    </source>
</evidence>
<dbReference type="AlphaFoldDB" id="A0A1E3SUQ9"/>
<reference evidence="3" key="1">
    <citation type="submission" date="2016-09" db="EMBL/GenBank/DDBJ databases">
        <authorList>
            <person name="Greninger A.L."/>
            <person name="Jerome K.R."/>
            <person name="Mcnair B."/>
            <person name="Wallis C."/>
            <person name="Fang F."/>
        </authorList>
    </citation>
    <scope>NUCLEOTIDE SEQUENCE [LARGE SCALE GENOMIC DNA]</scope>
    <source>
        <strain evidence="3">BC1_M4</strain>
    </source>
</reference>